<dbReference type="InterPro" id="IPR007566">
    <property type="entry name" value="PEP_COase_arc-type"/>
</dbReference>
<name>A0A1L9C700_9EURY</name>
<dbReference type="AlphaFoldDB" id="A0A1L9C700"/>
<dbReference type="GO" id="GO:0008964">
    <property type="term" value="F:phosphoenolpyruvate carboxylase activity"/>
    <property type="evidence" value="ECO:0007669"/>
    <property type="project" value="UniProtKB-UniRule"/>
</dbReference>
<keyword evidence="3" id="KW-0120">Carbon dioxide fixation</keyword>
<evidence type="ECO:0000313" key="10">
    <source>
        <dbReference type="Proteomes" id="UP000278252"/>
    </source>
</evidence>
<accession>A0A1L9C700</accession>
<evidence type="ECO:0000313" key="8">
    <source>
        <dbReference type="Proteomes" id="UP000185713"/>
    </source>
</evidence>
<reference evidence="7" key="3">
    <citation type="submission" date="2017-04" db="EMBL/GenBank/DDBJ databases">
        <authorList>
            <person name="Afonso C.L."/>
            <person name="Miller P.J."/>
            <person name="Scott M.A."/>
            <person name="Spackman E."/>
            <person name="Goraichik I."/>
            <person name="Dimitrov K.M."/>
            <person name="Suarez D.L."/>
            <person name="Swayne D.E."/>
        </authorList>
    </citation>
    <scope>NUCLEOTIDE SEQUENCE [LARGE SCALE GENOMIC DNA]</scope>
    <source>
        <strain evidence="7">FDF-1</strain>
    </source>
</reference>
<dbReference type="NCBIfam" id="TIGR02751">
    <property type="entry name" value="PEPCase_arch"/>
    <property type="match status" value="1"/>
</dbReference>
<reference evidence="9" key="2">
    <citation type="submission" date="2017-04" db="EMBL/GenBank/DDBJ databases">
        <authorList>
            <person name="Varghese N."/>
            <person name="Submissions S."/>
        </authorList>
    </citation>
    <scope>NUCLEOTIDE SEQUENCE [LARGE SCALE GENOMIC DNA]</scope>
    <source>
        <strain evidence="9">FDF-1</strain>
    </source>
</reference>
<dbReference type="EMBL" id="RJJH01000001">
    <property type="protein sequence ID" value="RNI13045.1"/>
    <property type="molecule type" value="Genomic_DNA"/>
</dbReference>
<dbReference type="STRING" id="523843.SAMN06264941_0378"/>
<dbReference type="GO" id="GO:0015977">
    <property type="term" value="P:carbon fixation"/>
    <property type="evidence" value="ECO:0007669"/>
    <property type="project" value="UniProtKB-KW"/>
</dbReference>
<dbReference type="InterPro" id="IPR015813">
    <property type="entry name" value="Pyrv/PenolPyrv_kinase-like_dom"/>
</dbReference>
<evidence type="ECO:0000313" key="6">
    <source>
        <dbReference type="EMBL" id="RNI13045.1"/>
    </source>
</evidence>
<evidence type="ECO:0000256" key="3">
    <source>
        <dbReference type="ARBA" id="ARBA00023300"/>
    </source>
</evidence>
<dbReference type="EMBL" id="JWTK01000002">
    <property type="protein sequence ID" value="OJH50178.1"/>
    <property type="molecule type" value="Genomic_DNA"/>
</dbReference>
<keyword evidence="9" id="KW-1185">Reference proteome</keyword>
<organism evidence="5 8">
    <name type="scientific">Methanohalophilus portucalensis FDF-1</name>
    <dbReference type="NCBI Taxonomy" id="523843"/>
    <lineage>
        <taxon>Archaea</taxon>
        <taxon>Methanobacteriati</taxon>
        <taxon>Methanobacteriota</taxon>
        <taxon>Stenosarchaea group</taxon>
        <taxon>Methanomicrobia</taxon>
        <taxon>Methanosarcinales</taxon>
        <taxon>Methanosarcinaceae</taxon>
        <taxon>Methanohalophilus</taxon>
    </lineage>
</organism>
<proteinExistence type="predicted"/>
<evidence type="ECO:0000256" key="4">
    <source>
        <dbReference type="NCBIfam" id="TIGR02751"/>
    </source>
</evidence>
<dbReference type="Proteomes" id="UP000185713">
    <property type="component" value="Unassembled WGS sequence"/>
</dbReference>
<dbReference type="Proteomes" id="UP000278252">
    <property type="component" value="Unassembled WGS sequence"/>
</dbReference>
<keyword evidence="2 6" id="KW-0456">Lyase</keyword>
<dbReference type="RefSeq" id="WP_072359512.1">
    <property type="nucleotide sequence ID" value="NZ_FXBN01000001.1"/>
</dbReference>
<dbReference type="GO" id="GO:0006099">
    <property type="term" value="P:tricarboxylic acid cycle"/>
    <property type="evidence" value="ECO:0007669"/>
    <property type="project" value="InterPro"/>
</dbReference>
<evidence type="ECO:0000313" key="9">
    <source>
        <dbReference type="Proteomes" id="UP000193969"/>
    </source>
</evidence>
<evidence type="ECO:0000256" key="1">
    <source>
        <dbReference type="ARBA" id="ARBA00022842"/>
    </source>
</evidence>
<gene>
    <name evidence="6" type="ORF">EFE41_00165</name>
    <name evidence="5" type="ORF">MPF_0973</name>
    <name evidence="7" type="ORF">SAMN06264941_0378</name>
</gene>
<dbReference type="Proteomes" id="UP000193969">
    <property type="component" value="Unassembled WGS sequence"/>
</dbReference>
<keyword evidence="1" id="KW-0460">Magnesium</keyword>
<dbReference type="PIRSF" id="PIRSF006677">
    <property type="entry name" value="UCP006677"/>
    <property type="match status" value="1"/>
</dbReference>
<protein>
    <recommendedName>
        <fullName evidence="4">Phosphoenolpyruvate carboxylase</fullName>
        <ecNumber evidence="4">4.1.1.31</ecNumber>
    </recommendedName>
</protein>
<evidence type="ECO:0000313" key="5">
    <source>
        <dbReference type="EMBL" id="OJH50178.1"/>
    </source>
</evidence>
<dbReference type="EC" id="4.1.1.31" evidence="4"/>
<sequence>MGSKIKFPKVMCTQHPDSVSKYTSTQEEITEAFEAVTRYGCDEYMPDYEGKTTPYHQNVQIVSKLIEETRYIPGRDVFITPRAPSAVHENRFRQLMVMMSVAEANYSAYEYSEDQAISELVHPMTSSIEEIVDAQQHMTDISKLAKKEFSFEMDPPRIIPLIEDVPGLLNAKDITANTILGCQDQLNDTFEKYRIFIGKSDSALTFGHVASTLSCKYAISTLHELETEIDTRIGIIFGGGSLPFRGHVTLENADNFFEEYRGVDTLTLQSGLRYDHEIGDAEKLVKIAKDKLSSQPNVLSNDEKKELINIIAIFGARYNKAMKSVAPVINSISDFLPQQRDRLTRRGKTGYSRDAPDITPISNLCCSDIKKELEACMPSENLDLPRAIKFTGAFYSIGLPPEIIGTGCAIADVKEKIGEKACERLLTKYFPSMQSDLQFAFDYLDMSVASKFLPNVFMKHVSQDIDILRDLFDLDNTCNPSYEILLEMLPPGVLLPNRNSGDEDEELLQLTRSALFKMGKIRKSLG</sequence>
<evidence type="ECO:0000313" key="7">
    <source>
        <dbReference type="EMBL" id="SMH30833.1"/>
    </source>
</evidence>
<keyword evidence="6" id="KW-0670">Pyruvate</keyword>
<reference evidence="6 10" key="4">
    <citation type="submission" date="2018-10" db="EMBL/GenBank/DDBJ databases">
        <title>Cultivation of a novel Methanohalophilus strain from Kebrit Deep of the Red Sea and a genomic comparison of members of the genus Methanohalophilus.</title>
        <authorList>
            <person name="Guan Y."/>
            <person name="Ngugi D.K."/>
            <person name="Stingl U."/>
        </authorList>
    </citation>
    <scope>NUCLEOTIDE SEQUENCE [LARGE SCALE GENOMIC DNA]</scope>
    <source>
        <strain evidence="6 10">DSM 7471</strain>
    </source>
</reference>
<evidence type="ECO:0000256" key="2">
    <source>
        <dbReference type="ARBA" id="ARBA00023239"/>
    </source>
</evidence>
<dbReference type="SUPFAM" id="SSF51621">
    <property type="entry name" value="Phosphoenolpyruvate/pyruvate domain"/>
    <property type="match status" value="1"/>
</dbReference>
<dbReference type="OrthoDB" id="85849at2157"/>
<reference evidence="5 8" key="1">
    <citation type="submission" date="2014-12" db="EMBL/GenBank/DDBJ databases">
        <title>The genome sequence of Methanohalophilus portucalensis strain FDF1.</title>
        <authorList>
            <person name="Lai M.-C."/>
            <person name="Lai S.-J."/>
        </authorList>
    </citation>
    <scope>NUCLEOTIDE SEQUENCE [LARGE SCALE GENOMIC DNA]</scope>
    <source>
        <strain evidence="5 8">FDF-1</strain>
    </source>
</reference>
<dbReference type="Pfam" id="PF14010">
    <property type="entry name" value="PEPcase_2"/>
    <property type="match status" value="1"/>
</dbReference>
<dbReference type="EMBL" id="FXBN01000001">
    <property type="protein sequence ID" value="SMH30833.1"/>
    <property type="molecule type" value="Genomic_DNA"/>
</dbReference>